<dbReference type="PANTHER" id="PTHR47816">
    <property type="entry name" value="RIBOSOMAL RNA SMALL SUBUNIT METHYLTRANSFERASE C"/>
    <property type="match status" value="1"/>
</dbReference>
<keyword evidence="3 7" id="KW-0489">Methyltransferase</keyword>
<dbReference type="InterPro" id="IPR058679">
    <property type="entry name" value="RlmG_N"/>
</dbReference>
<dbReference type="Gene3D" id="3.40.50.150">
    <property type="entry name" value="Vaccinia Virus protein VP39"/>
    <property type="match status" value="2"/>
</dbReference>
<dbReference type="PROSITE" id="PS00092">
    <property type="entry name" value="N6_MTASE"/>
    <property type="match status" value="1"/>
</dbReference>
<dbReference type="InterPro" id="IPR002052">
    <property type="entry name" value="DNA_methylase_N6_adenine_CS"/>
</dbReference>
<dbReference type="Pfam" id="PF05175">
    <property type="entry name" value="MTS"/>
    <property type="match status" value="1"/>
</dbReference>
<evidence type="ECO:0000256" key="1">
    <source>
        <dbReference type="ARBA" id="ARBA00022490"/>
    </source>
</evidence>
<dbReference type="AlphaFoldDB" id="A0A6P2CGI9"/>
<dbReference type="GO" id="GO:0008757">
    <property type="term" value="F:S-adenosylmethionine-dependent methyltransferase activity"/>
    <property type="evidence" value="ECO:0007669"/>
    <property type="project" value="InterPro"/>
</dbReference>
<feature type="domain" description="RlmG N-terminal" evidence="6">
    <location>
        <begin position="12"/>
        <end position="181"/>
    </location>
</feature>
<dbReference type="GO" id="GO:0008170">
    <property type="term" value="F:N-methyltransferase activity"/>
    <property type="evidence" value="ECO:0007669"/>
    <property type="project" value="UniProtKB-ARBA"/>
</dbReference>
<protein>
    <submittedName>
        <fullName evidence="7">Methyltransferase domain-containing protein</fullName>
    </submittedName>
</protein>
<evidence type="ECO:0000256" key="4">
    <source>
        <dbReference type="ARBA" id="ARBA00022679"/>
    </source>
</evidence>
<dbReference type="InterPro" id="IPR046977">
    <property type="entry name" value="RsmC/RlmG"/>
</dbReference>
<gene>
    <name evidence="7" type="ORF">DW322_18970</name>
</gene>
<evidence type="ECO:0000259" key="6">
    <source>
        <dbReference type="Pfam" id="PF26049"/>
    </source>
</evidence>
<comment type="caution">
    <text evidence="7">The sequence shown here is derived from an EMBL/GenBank/DDBJ whole genome shotgun (WGS) entry which is preliminary data.</text>
</comment>
<evidence type="ECO:0000313" key="7">
    <source>
        <dbReference type="EMBL" id="TXG91884.1"/>
    </source>
</evidence>
<proteinExistence type="predicted"/>
<dbReference type="Pfam" id="PF26049">
    <property type="entry name" value="RLMG_N"/>
    <property type="match status" value="1"/>
</dbReference>
<dbReference type="GO" id="GO:0003676">
    <property type="term" value="F:nucleic acid binding"/>
    <property type="evidence" value="ECO:0007669"/>
    <property type="project" value="InterPro"/>
</dbReference>
<dbReference type="CDD" id="cd02440">
    <property type="entry name" value="AdoMet_MTases"/>
    <property type="match status" value="1"/>
</dbReference>
<organism evidence="7 8">
    <name type="scientific">Rhodococcus rhodnii</name>
    <dbReference type="NCBI Taxonomy" id="38312"/>
    <lineage>
        <taxon>Bacteria</taxon>
        <taxon>Bacillati</taxon>
        <taxon>Actinomycetota</taxon>
        <taxon>Actinomycetes</taxon>
        <taxon>Mycobacteriales</taxon>
        <taxon>Nocardiaceae</taxon>
        <taxon>Rhodococcus</taxon>
    </lineage>
</organism>
<evidence type="ECO:0000256" key="3">
    <source>
        <dbReference type="ARBA" id="ARBA00022603"/>
    </source>
</evidence>
<dbReference type="SUPFAM" id="SSF53335">
    <property type="entry name" value="S-adenosyl-L-methionine-dependent methyltransferases"/>
    <property type="match status" value="1"/>
</dbReference>
<evidence type="ECO:0000256" key="2">
    <source>
        <dbReference type="ARBA" id="ARBA00022552"/>
    </source>
</evidence>
<sequence length="375" mass="39054">MFDRAAASDVLATLRRRPDVEAPNLHAVDAADRLILDIAADAVTPIDRIVVVGDRYGALTLGAAAGFGATGIRTHQDPITGERALAANAAAAGMTEHYVSLPLGPELLDGATIVLMQLPRALAELDEIADAIARYAAPEVRVFAGGRDKHLSTSMNDVLGTSFASVVASRGRQKSRVLTASSPKQVGEPRYPVSQRLDDWDVTVFAHGAVFAGAGLDIGTRALLPYLRDAKPGARTAIDLGCGSGILATVLARQRPGLDVIATDRSAAATASAALTARASGATVTVVRDDAMSTFDDASADLVVCNPPFHLGAAVHTGAAERMFDAAARVLRSGGELWTVYNNHLGYSGALTAAIGPTTVIDRGRKFTVAQSVRR</sequence>
<keyword evidence="1" id="KW-0963">Cytoplasm</keyword>
<feature type="domain" description="Methyltransferase small" evidence="5">
    <location>
        <begin position="202"/>
        <end position="370"/>
    </location>
</feature>
<evidence type="ECO:0000259" key="5">
    <source>
        <dbReference type="Pfam" id="PF05175"/>
    </source>
</evidence>
<dbReference type="RefSeq" id="WP_010839088.1">
    <property type="nucleotide sequence ID" value="NZ_QRCM01000001.1"/>
</dbReference>
<dbReference type="GO" id="GO:0006364">
    <property type="term" value="P:rRNA processing"/>
    <property type="evidence" value="ECO:0007669"/>
    <property type="project" value="UniProtKB-KW"/>
</dbReference>
<dbReference type="InterPro" id="IPR029063">
    <property type="entry name" value="SAM-dependent_MTases_sf"/>
</dbReference>
<dbReference type="PANTHER" id="PTHR47816:SF5">
    <property type="entry name" value="RIBOSOMAL RNA LARGE SUBUNIT METHYLTRANSFERASE G"/>
    <property type="match status" value="1"/>
</dbReference>
<evidence type="ECO:0000313" key="8">
    <source>
        <dbReference type="Proteomes" id="UP000471120"/>
    </source>
</evidence>
<name>A0A6P2CGI9_9NOCA</name>
<dbReference type="EMBL" id="QRCM01000001">
    <property type="protein sequence ID" value="TXG91884.1"/>
    <property type="molecule type" value="Genomic_DNA"/>
</dbReference>
<reference evidence="7 8" key="1">
    <citation type="submission" date="2018-07" db="EMBL/GenBank/DDBJ databases">
        <title>Genome sequence of Rhodococcus rhodnii ATCC 35071 from Rhodnius prolixus.</title>
        <authorList>
            <person name="Patel V."/>
            <person name="Vogel K.J."/>
        </authorList>
    </citation>
    <scope>NUCLEOTIDE SEQUENCE [LARGE SCALE GENOMIC DNA]</scope>
    <source>
        <strain evidence="7 8">ATCC 35071</strain>
    </source>
</reference>
<keyword evidence="2" id="KW-0698">rRNA processing</keyword>
<dbReference type="Proteomes" id="UP000471120">
    <property type="component" value="Unassembled WGS sequence"/>
</dbReference>
<dbReference type="InterPro" id="IPR007848">
    <property type="entry name" value="Small_mtfrase_dom"/>
</dbReference>
<keyword evidence="4 7" id="KW-0808">Transferase</keyword>
<dbReference type="GO" id="GO:0032259">
    <property type="term" value="P:methylation"/>
    <property type="evidence" value="ECO:0007669"/>
    <property type="project" value="UniProtKB-KW"/>
</dbReference>
<accession>A0A6P2CGI9</accession>